<accession>A0AAE0LG91</accession>
<dbReference type="Proteomes" id="UP001190700">
    <property type="component" value="Unassembled WGS sequence"/>
</dbReference>
<evidence type="ECO:0000256" key="1">
    <source>
        <dbReference type="SAM" id="MobiDB-lite"/>
    </source>
</evidence>
<evidence type="ECO:0000313" key="3">
    <source>
        <dbReference type="Proteomes" id="UP001190700"/>
    </source>
</evidence>
<reference evidence="2 3" key="1">
    <citation type="journal article" date="2015" name="Genome Biol. Evol.">
        <title>Comparative Genomics of a Bacterivorous Green Alga Reveals Evolutionary Causalities and Consequences of Phago-Mixotrophic Mode of Nutrition.</title>
        <authorList>
            <person name="Burns J.A."/>
            <person name="Paasch A."/>
            <person name="Narechania A."/>
            <person name="Kim E."/>
        </authorList>
    </citation>
    <scope>NUCLEOTIDE SEQUENCE [LARGE SCALE GENOMIC DNA]</scope>
    <source>
        <strain evidence="2 3">PLY_AMNH</strain>
    </source>
</reference>
<feature type="region of interest" description="Disordered" evidence="1">
    <location>
        <begin position="132"/>
        <end position="160"/>
    </location>
</feature>
<feature type="compositionally biased region" description="Acidic residues" evidence="1">
    <location>
        <begin position="139"/>
        <end position="150"/>
    </location>
</feature>
<dbReference type="AlphaFoldDB" id="A0AAE0LG91"/>
<comment type="caution">
    <text evidence="2">The sequence shown here is derived from an EMBL/GenBank/DDBJ whole genome shotgun (WGS) entry which is preliminary data.</text>
</comment>
<dbReference type="EMBL" id="LGRX02002517">
    <property type="protein sequence ID" value="KAK3284072.1"/>
    <property type="molecule type" value="Genomic_DNA"/>
</dbReference>
<name>A0AAE0LG91_9CHLO</name>
<sequence length="169" mass="18757">MFTANEHHGVTVKLVNMVRCLTMPQALIAMRLSEGVLPPGISTTRKEYRIYGDGKRNFVMRMYREVDNKAVPVEVRGYVRNEGSEAMTAYLTWENGRLGEECGNLYENPPVNLTLNAQDCVIAEAGGGELCHARPEASESPEIESDDESDAGLNDQSRAIGELLFGNYR</sequence>
<gene>
    <name evidence="2" type="ORF">CYMTET_8258</name>
</gene>
<evidence type="ECO:0000313" key="2">
    <source>
        <dbReference type="EMBL" id="KAK3284072.1"/>
    </source>
</evidence>
<protein>
    <submittedName>
        <fullName evidence="2">Uncharacterized protein</fullName>
    </submittedName>
</protein>
<organism evidence="2 3">
    <name type="scientific">Cymbomonas tetramitiformis</name>
    <dbReference type="NCBI Taxonomy" id="36881"/>
    <lineage>
        <taxon>Eukaryota</taxon>
        <taxon>Viridiplantae</taxon>
        <taxon>Chlorophyta</taxon>
        <taxon>Pyramimonadophyceae</taxon>
        <taxon>Pyramimonadales</taxon>
        <taxon>Pyramimonadaceae</taxon>
        <taxon>Cymbomonas</taxon>
    </lineage>
</organism>
<keyword evidence="3" id="KW-1185">Reference proteome</keyword>
<proteinExistence type="predicted"/>